<name>A0A8S5Q520_9VIRU</name>
<reference evidence="1" key="1">
    <citation type="journal article" date="2021" name="Proc. Natl. Acad. Sci. U.S.A.">
        <title>A Catalog of Tens of Thousands of Viruses from Human Metagenomes Reveals Hidden Associations with Chronic Diseases.</title>
        <authorList>
            <person name="Tisza M.J."/>
            <person name="Buck C.B."/>
        </authorList>
    </citation>
    <scope>NUCLEOTIDE SEQUENCE</scope>
    <source>
        <strain evidence="1">CtIHi3</strain>
    </source>
</reference>
<dbReference type="EMBL" id="BK015582">
    <property type="protein sequence ID" value="DAE14415.1"/>
    <property type="molecule type" value="Genomic_DNA"/>
</dbReference>
<organism evidence="1">
    <name type="scientific">Phage sp. ctIHi3</name>
    <dbReference type="NCBI Taxonomy" id="2825791"/>
    <lineage>
        <taxon>Viruses</taxon>
    </lineage>
</organism>
<accession>A0A8S5Q520</accession>
<evidence type="ECO:0000313" key="1">
    <source>
        <dbReference type="EMBL" id="DAE14415.1"/>
    </source>
</evidence>
<protein>
    <submittedName>
        <fullName evidence="1">Uncharacterized protein</fullName>
    </submittedName>
</protein>
<sequence>MRTPESEKRDAVQKCYSCEYKYLDKDGNPTCKNKLHPLIGFGCYRRKIYKNQGV</sequence>
<proteinExistence type="predicted"/>